<comment type="subcellular location">
    <subcellularLocation>
        <location evidence="1">Cell envelope</location>
    </subcellularLocation>
</comment>
<dbReference type="GO" id="GO:0030313">
    <property type="term" value="C:cell envelope"/>
    <property type="evidence" value="ECO:0007669"/>
    <property type="project" value="UniProtKB-SubCell"/>
</dbReference>
<keyword evidence="4" id="KW-1015">Disulfide bond</keyword>
<feature type="domain" description="Thioredoxin" evidence="7">
    <location>
        <begin position="47"/>
        <end position="189"/>
    </location>
</feature>
<evidence type="ECO:0000256" key="4">
    <source>
        <dbReference type="ARBA" id="ARBA00023157"/>
    </source>
</evidence>
<dbReference type="InterPro" id="IPR050553">
    <property type="entry name" value="Thioredoxin_ResA/DsbE_sf"/>
</dbReference>
<keyword evidence="6" id="KW-1133">Transmembrane helix</keyword>
<keyword evidence="6" id="KW-0812">Transmembrane</keyword>
<dbReference type="PROSITE" id="PS51352">
    <property type="entry name" value="THIOREDOXIN_2"/>
    <property type="match status" value="1"/>
</dbReference>
<dbReference type="InterPro" id="IPR036249">
    <property type="entry name" value="Thioredoxin-like_sf"/>
</dbReference>
<feature type="transmembrane region" description="Helical" evidence="6">
    <location>
        <begin position="18"/>
        <end position="37"/>
    </location>
</feature>
<dbReference type="Gene3D" id="3.40.30.10">
    <property type="entry name" value="Glutaredoxin"/>
    <property type="match status" value="1"/>
</dbReference>
<evidence type="ECO:0000256" key="1">
    <source>
        <dbReference type="ARBA" id="ARBA00004196"/>
    </source>
</evidence>
<dbReference type="NCBIfam" id="NF002854">
    <property type="entry name" value="PRK03147.1"/>
    <property type="match status" value="1"/>
</dbReference>
<evidence type="ECO:0000256" key="2">
    <source>
        <dbReference type="ARBA" id="ARBA00022748"/>
    </source>
</evidence>
<protein>
    <submittedName>
        <fullName evidence="8">Peroxiredoxin</fullName>
    </submittedName>
</protein>
<evidence type="ECO:0000313" key="8">
    <source>
        <dbReference type="EMBL" id="SHF57860.1"/>
    </source>
</evidence>
<keyword evidence="6" id="KW-0472">Membrane</keyword>
<sequence>MSIENKRPNKAKKKRNRLIFRTAILAVLFVAIIYAVVTNLNKDNTIYKIGDQAPDFQLEQINHNNEVESIQLSELQGKGVMLNFWGTWCDPCEAEMPYMQQLYPEYKEKGVEIIAVVLNDTRFNVKQFVNKYDLTFPIPFDNKGAIQDLYKIGPIPSSFFISPEGEIVEKVEGALTLERLEGYLKQIEPEDNQD</sequence>
<evidence type="ECO:0000256" key="5">
    <source>
        <dbReference type="ARBA" id="ARBA00023284"/>
    </source>
</evidence>
<dbReference type="Pfam" id="PF00578">
    <property type="entry name" value="AhpC-TSA"/>
    <property type="match status" value="1"/>
</dbReference>
<name>A0A1M5CT55_9BACI</name>
<dbReference type="PANTHER" id="PTHR42852">
    <property type="entry name" value="THIOL:DISULFIDE INTERCHANGE PROTEIN DSBE"/>
    <property type="match status" value="1"/>
</dbReference>
<reference evidence="8 9" key="1">
    <citation type="submission" date="2016-11" db="EMBL/GenBank/DDBJ databases">
        <authorList>
            <person name="Jaros S."/>
            <person name="Januszkiewicz K."/>
            <person name="Wedrychowicz H."/>
        </authorList>
    </citation>
    <scope>NUCLEOTIDE SEQUENCE [LARGE SCALE GENOMIC DNA]</scope>
    <source>
        <strain evidence="8 9">IBRC-M 10683</strain>
    </source>
</reference>
<dbReference type="GO" id="GO:0016491">
    <property type="term" value="F:oxidoreductase activity"/>
    <property type="evidence" value="ECO:0007669"/>
    <property type="project" value="InterPro"/>
</dbReference>
<dbReference type="GO" id="GO:0016209">
    <property type="term" value="F:antioxidant activity"/>
    <property type="evidence" value="ECO:0007669"/>
    <property type="project" value="InterPro"/>
</dbReference>
<proteinExistence type="predicted"/>
<keyword evidence="9" id="KW-1185">Reference proteome</keyword>
<evidence type="ECO:0000313" key="9">
    <source>
        <dbReference type="Proteomes" id="UP000183988"/>
    </source>
</evidence>
<dbReference type="STRING" id="930117.SAMN05216225_1001377"/>
<keyword evidence="2" id="KW-0201">Cytochrome c-type biogenesis</keyword>
<organism evidence="8 9">
    <name type="scientific">Ornithinibacillus halophilus</name>
    <dbReference type="NCBI Taxonomy" id="930117"/>
    <lineage>
        <taxon>Bacteria</taxon>
        <taxon>Bacillati</taxon>
        <taxon>Bacillota</taxon>
        <taxon>Bacilli</taxon>
        <taxon>Bacillales</taxon>
        <taxon>Bacillaceae</taxon>
        <taxon>Ornithinibacillus</taxon>
    </lineage>
</organism>
<keyword evidence="5" id="KW-0676">Redox-active center</keyword>
<dbReference type="GO" id="GO:0017004">
    <property type="term" value="P:cytochrome complex assembly"/>
    <property type="evidence" value="ECO:0007669"/>
    <property type="project" value="UniProtKB-KW"/>
</dbReference>
<evidence type="ECO:0000256" key="6">
    <source>
        <dbReference type="SAM" id="Phobius"/>
    </source>
</evidence>
<gene>
    <name evidence="8" type="ORF">SAMN05216225_1001377</name>
</gene>
<dbReference type="CDD" id="cd02966">
    <property type="entry name" value="TlpA_like_family"/>
    <property type="match status" value="1"/>
</dbReference>
<dbReference type="RefSeq" id="WP_072887412.1">
    <property type="nucleotide sequence ID" value="NZ_FQVW01000001.1"/>
</dbReference>
<evidence type="ECO:0000259" key="7">
    <source>
        <dbReference type="PROSITE" id="PS51352"/>
    </source>
</evidence>
<dbReference type="OrthoDB" id="25753at2"/>
<dbReference type="AlphaFoldDB" id="A0A1M5CT55"/>
<accession>A0A1M5CT55</accession>
<keyword evidence="3" id="KW-0735">Signal-anchor</keyword>
<dbReference type="SUPFAM" id="SSF52833">
    <property type="entry name" value="Thioredoxin-like"/>
    <property type="match status" value="1"/>
</dbReference>
<dbReference type="Proteomes" id="UP000183988">
    <property type="component" value="Unassembled WGS sequence"/>
</dbReference>
<dbReference type="InterPro" id="IPR013766">
    <property type="entry name" value="Thioredoxin_domain"/>
</dbReference>
<dbReference type="EMBL" id="FQVW01000001">
    <property type="protein sequence ID" value="SHF57860.1"/>
    <property type="molecule type" value="Genomic_DNA"/>
</dbReference>
<dbReference type="PANTHER" id="PTHR42852:SF6">
    <property type="entry name" value="THIOL:DISULFIDE INTERCHANGE PROTEIN DSBE"/>
    <property type="match status" value="1"/>
</dbReference>
<evidence type="ECO:0000256" key="3">
    <source>
        <dbReference type="ARBA" id="ARBA00022968"/>
    </source>
</evidence>
<dbReference type="InterPro" id="IPR000866">
    <property type="entry name" value="AhpC/TSA"/>
</dbReference>